<dbReference type="Pfam" id="PF19700">
    <property type="entry name" value="DUF6198"/>
    <property type="match status" value="1"/>
</dbReference>
<keyword evidence="3" id="KW-1185">Reference proteome</keyword>
<dbReference type="InterPro" id="IPR038750">
    <property type="entry name" value="YczE/YyaS-like"/>
</dbReference>
<protein>
    <recommendedName>
        <fullName evidence="4">YitT family protein</fullName>
    </recommendedName>
</protein>
<keyword evidence="1" id="KW-0472">Membrane</keyword>
<feature type="transmembrane region" description="Helical" evidence="1">
    <location>
        <begin position="83"/>
        <end position="105"/>
    </location>
</feature>
<organism evidence="2 3">
    <name type="scientific">Duncaniella muris</name>
    <dbReference type="NCBI Taxonomy" id="2094150"/>
    <lineage>
        <taxon>Bacteria</taxon>
        <taxon>Pseudomonadati</taxon>
        <taxon>Bacteroidota</taxon>
        <taxon>Bacteroidia</taxon>
        <taxon>Bacteroidales</taxon>
        <taxon>Muribaculaceae</taxon>
        <taxon>Duncaniella</taxon>
    </lineage>
</organism>
<keyword evidence="1" id="KW-1133">Transmembrane helix</keyword>
<comment type="caution">
    <text evidence="2">The sequence shown here is derived from an EMBL/GenBank/DDBJ whole genome shotgun (WGS) entry which is preliminary data.</text>
</comment>
<evidence type="ECO:0000256" key="1">
    <source>
        <dbReference type="SAM" id="Phobius"/>
    </source>
</evidence>
<sequence>MIMRNWIIRYAVFIIGLYFLTLGVVLIIRSSLGTSPISSFSYVLSLNTPLTLGMATFILNMLLIAGQFWFLRGIGTRRDYMEIMMQIPFSLLFSAFLDINMYLFRDMTPESYAGALAFLAAGCLIQAFGVVLEIKPNVVAMSGEGFVKYAARRFGKDFGRVKVMVDVGLVLLAVVTSLAMTHSIIGVREGTLVAALGVGLLVSFINTRLISHIPVHRILRR</sequence>
<gene>
    <name evidence="2" type="ORF">C5O23_05700</name>
</gene>
<reference evidence="3" key="1">
    <citation type="submission" date="2018-02" db="EMBL/GenBank/DDBJ databases">
        <authorList>
            <person name="Clavel T."/>
            <person name="Strowig T."/>
        </authorList>
    </citation>
    <scope>NUCLEOTIDE SEQUENCE [LARGE SCALE GENOMIC DNA]</scope>
    <source>
        <strain evidence="3">DSM 103720</strain>
    </source>
</reference>
<dbReference type="Proteomes" id="UP000244905">
    <property type="component" value="Unassembled WGS sequence"/>
</dbReference>
<feature type="transmembrane region" description="Helical" evidence="1">
    <location>
        <begin position="48"/>
        <end position="71"/>
    </location>
</feature>
<evidence type="ECO:0000313" key="3">
    <source>
        <dbReference type="Proteomes" id="UP000244905"/>
    </source>
</evidence>
<evidence type="ECO:0000313" key="2">
    <source>
        <dbReference type="EMBL" id="PWB02712.1"/>
    </source>
</evidence>
<dbReference type="EMBL" id="PUEC01000010">
    <property type="protein sequence ID" value="PWB02712.1"/>
    <property type="molecule type" value="Genomic_DNA"/>
</dbReference>
<accession>A0A2V1IKL8</accession>
<name>A0A2V1IKL8_9BACT</name>
<evidence type="ECO:0008006" key="4">
    <source>
        <dbReference type="Google" id="ProtNLM"/>
    </source>
</evidence>
<feature type="transmembrane region" description="Helical" evidence="1">
    <location>
        <begin position="7"/>
        <end position="28"/>
    </location>
</feature>
<feature type="transmembrane region" description="Helical" evidence="1">
    <location>
        <begin position="163"/>
        <end position="185"/>
    </location>
</feature>
<dbReference type="AlphaFoldDB" id="A0A2V1IKL8"/>
<feature type="transmembrane region" description="Helical" evidence="1">
    <location>
        <begin position="111"/>
        <end position="132"/>
    </location>
</feature>
<dbReference type="PANTHER" id="PTHR40078">
    <property type="entry name" value="INTEGRAL MEMBRANE PROTEIN-RELATED"/>
    <property type="match status" value="1"/>
</dbReference>
<keyword evidence="1" id="KW-0812">Transmembrane</keyword>
<feature type="transmembrane region" description="Helical" evidence="1">
    <location>
        <begin position="191"/>
        <end position="211"/>
    </location>
</feature>
<proteinExistence type="predicted"/>
<dbReference type="PANTHER" id="PTHR40078:SF1">
    <property type="entry name" value="INTEGRAL MEMBRANE PROTEIN"/>
    <property type="match status" value="1"/>
</dbReference>